<protein>
    <submittedName>
        <fullName evidence="2">Uncharacterized protein</fullName>
    </submittedName>
</protein>
<evidence type="ECO:0000256" key="1">
    <source>
        <dbReference type="SAM" id="MobiDB-lite"/>
    </source>
</evidence>
<dbReference type="RefSeq" id="XP_025398351.1">
    <property type="nucleotide sequence ID" value="XM_025548533.1"/>
</dbReference>
<keyword evidence="3" id="KW-1185">Reference proteome</keyword>
<accession>A0A317W0J3</accession>
<proteinExistence type="predicted"/>
<gene>
    <name evidence="2" type="ORF">BO70DRAFT_54805</name>
</gene>
<dbReference type="AlphaFoldDB" id="A0A317W0J3"/>
<sequence>MHGKLDLRLLWTSSQFHRMTRKPGRRGNPSPGRILAMAAMHAAGGGSRVAGFAFWVPQIDRHLEKGKGEDLRIPIGVIGPEMLPARVRVGVLKRKRDLIAGSLGTKPDSEFSLPNSNLVSGRQPPPWTSSSAQPRTLLASIRMVHPADFYTPRRCPELQEWKTVACRFFPSPRGPPR</sequence>
<reference evidence="2 3" key="1">
    <citation type="submission" date="2016-12" db="EMBL/GenBank/DDBJ databases">
        <title>The genomes of Aspergillus section Nigri reveals drivers in fungal speciation.</title>
        <authorList>
            <consortium name="DOE Joint Genome Institute"/>
            <person name="Vesth T.C."/>
            <person name="Nybo J."/>
            <person name="Theobald S."/>
            <person name="Brandl J."/>
            <person name="Frisvad J.C."/>
            <person name="Nielsen K.F."/>
            <person name="Lyhne E.K."/>
            <person name="Kogle M.E."/>
            <person name="Kuo A."/>
            <person name="Riley R."/>
            <person name="Clum A."/>
            <person name="Nolan M."/>
            <person name="Lipzen A."/>
            <person name="Salamov A."/>
            <person name="Henrissat B."/>
            <person name="Wiebenga A."/>
            <person name="De Vries R.P."/>
            <person name="Grigoriev I.V."/>
            <person name="Mortensen U.H."/>
            <person name="Andersen M.R."/>
            <person name="Baker S.E."/>
        </authorList>
    </citation>
    <scope>NUCLEOTIDE SEQUENCE [LARGE SCALE GENOMIC DNA]</scope>
    <source>
        <strain evidence="2 3">CBS 117.55</strain>
    </source>
</reference>
<evidence type="ECO:0000313" key="3">
    <source>
        <dbReference type="Proteomes" id="UP000247233"/>
    </source>
</evidence>
<comment type="caution">
    <text evidence="2">The sequence shown here is derived from an EMBL/GenBank/DDBJ whole genome shotgun (WGS) entry which is preliminary data.</text>
</comment>
<name>A0A317W0J3_9EURO</name>
<feature type="region of interest" description="Disordered" evidence="1">
    <location>
        <begin position="104"/>
        <end position="132"/>
    </location>
</feature>
<dbReference type="EMBL" id="MSFL01000016">
    <property type="protein sequence ID" value="PWY79131.1"/>
    <property type="molecule type" value="Genomic_DNA"/>
</dbReference>
<dbReference type="GeneID" id="37070770"/>
<dbReference type="VEuPathDB" id="FungiDB:BO70DRAFT_54805"/>
<evidence type="ECO:0000313" key="2">
    <source>
        <dbReference type="EMBL" id="PWY79131.1"/>
    </source>
</evidence>
<dbReference type="OrthoDB" id="10431190at2759"/>
<dbReference type="Proteomes" id="UP000247233">
    <property type="component" value="Unassembled WGS sequence"/>
</dbReference>
<organism evidence="2 3">
    <name type="scientific">Aspergillus heteromorphus CBS 117.55</name>
    <dbReference type="NCBI Taxonomy" id="1448321"/>
    <lineage>
        <taxon>Eukaryota</taxon>
        <taxon>Fungi</taxon>
        <taxon>Dikarya</taxon>
        <taxon>Ascomycota</taxon>
        <taxon>Pezizomycotina</taxon>
        <taxon>Eurotiomycetes</taxon>
        <taxon>Eurotiomycetidae</taxon>
        <taxon>Eurotiales</taxon>
        <taxon>Aspergillaceae</taxon>
        <taxon>Aspergillus</taxon>
        <taxon>Aspergillus subgen. Circumdati</taxon>
    </lineage>
</organism>